<protein>
    <recommendedName>
        <fullName evidence="8">Zn(2)-C6 fungal-type domain-containing protein</fullName>
    </recommendedName>
</protein>
<comment type="subcellular location">
    <subcellularLocation>
        <location evidence="1">Nucleus</location>
    </subcellularLocation>
</comment>
<dbReference type="AlphaFoldDB" id="A0A2J6R4K1"/>
<dbReference type="Gene3D" id="4.10.240.10">
    <property type="entry name" value="Zn(2)-C6 fungal-type DNA-binding domain"/>
    <property type="match status" value="1"/>
</dbReference>
<sequence length="595" mass="66703">MKAKACARCRQCKLRCDSDVVGPAPCSRCRAVNVVCVVDTNYQRVSKTRRLMELEAEVTRLRQQNQSQSQGQSQSQNQPQPQTENQNQNQNQNQEQDPLAGLGNIGTPVQEPPPFDFASYQAQPQQQQESNVSQQAHPLGPAPAPDSLQTQYSFLLPERGPELDSANFQLTAAQVTQCFRTFSLQCHPWLDFSIPTSPEAVYAKNPLLFWVICAVSSSTNTMLKLQPGIQAMIGKVVVNPPRSVETVQALLILCMWPFPFYSTLDDPSFVYCGIATQIALQIGLHRPGLSQEFSKRKEVLEIDDHVRNGTWMACYIVSQTQTARLGLRHPIQADFAFLHHILETPEYSNTSLVGLCHLSRFTAQFTSIIGADAQNQSGLLEPYARIGMVKYFKKELETLQKTHFPKMSQVIELSFLTSRLQLLSFVLHDDIPQSPDIIELFYQAELDASALILTASERNLSRCPFHLARSVLYAALVLIKIVASPYAQQPQVIFDQITLASRTLSTAIKVPNDHAERWSRHLQQLIAIRDFKRTPSVRSRMSASLVYDTIRVLKEHLDATSPAPAPEFPVWMNPETTAGLIDLDGLNWDSLGDML</sequence>
<dbReference type="InterPro" id="IPR001138">
    <property type="entry name" value="Zn2Cys6_DnaBD"/>
</dbReference>
<dbReference type="PROSITE" id="PS50048">
    <property type="entry name" value="ZN2_CY6_FUNGAL_2"/>
    <property type="match status" value="1"/>
</dbReference>
<feature type="compositionally biased region" description="Low complexity" evidence="7">
    <location>
        <begin position="63"/>
        <end position="96"/>
    </location>
</feature>
<evidence type="ECO:0000256" key="7">
    <source>
        <dbReference type="SAM" id="MobiDB-lite"/>
    </source>
</evidence>
<reference evidence="9 10" key="1">
    <citation type="submission" date="2016-04" db="EMBL/GenBank/DDBJ databases">
        <title>A degradative enzymes factory behind the ericoid mycorrhizal symbiosis.</title>
        <authorList>
            <consortium name="DOE Joint Genome Institute"/>
            <person name="Martino E."/>
            <person name="Morin E."/>
            <person name="Grelet G."/>
            <person name="Kuo A."/>
            <person name="Kohler A."/>
            <person name="Daghino S."/>
            <person name="Barry K."/>
            <person name="Choi C."/>
            <person name="Cichocki N."/>
            <person name="Clum A."/>
            <person name="Copeland A."/>
            <person name="Hainaut M."/>
            <person name="Haridas S."/>
            <person name="Labutti K."/>
            <person name="Lindquist E."/>
            <person name="Lipzen A."/>
            <person name="Khouja H.-R."/>
            <person name="Murat C."/>
            <person name="Ohm R."/>
            <person name="Olson A."/>
            <person name="Spatafora J."/>
            <person name="Veneault-Fourrey C."/>
            <person name="Henrissat B."/>
            <person name="Grigoriev I."/>
            <person name="Martin F."/>
            <person name="Perotto S."/>
        </authorList>
    </citation>
    <scope>NUCLEOTIDE SEQUENCE [LARGE SCALE GENOMIC DNA]</scope>
    <source>
        <strain evidence="9 10">F</strain>
    </source>
</reference>
<dbReference type="Pfam" id="PF00172">
    <property type="entry name" value="Zn_clus"/>
    <property type="match status" value="1"/>
</dbReference>
<keyword evidence="10" id="KW-1185">Reference proteome</keyword>
<evidence type="ECO:0000256" key="4">
    <source>
        <dbReference type="ARBA" id="ARBA00023125"/>
    </source>
</evidence>
<dbReference type="GO" id="GO:0000976">
    <property type="term" value="F:transcription cis-regulatory region binding"/>
    <property type="evidence" value="ECO:0007669"/>
    <property type="project" value="TreeGrafter"/>
</dbReference>
<dbReference type="CDD" id="cd12148">
    <property type="entry name" value="fungal_TF_MHR"/>
    <property type="match status" value="1"/>
</dbReference>
<dbReference type="GO" id="GO:0006351">
    <property type="term" value="P:DNA-templated transcription"/>
    <property type="evidence" value="ECO:0007669"/>
    <property type="project" value="InterPro"/>
</dbReference>
<evidence type="ECO:0000256" key="3">
    <source>
        <dbReference type="ARBA" id="ARBA00023015"/>
    </source>
</evidence>
<evidence type="ECO:0000259" key="8">
    <source>
        <dbReference type="PROSITE" id="PS50048"/>
    </source>
</evidence>
<dbReference type="EMBL" id="KZ613956">
    <property type="protein sequence ID" value="PMD33448.1"/>
    <property type="molecule type" value="Genomic_DNA"/>
</dbReference>
<evidence type="ECO:0000313" key="10">
    <source>
        <dbReference type="Proteomes" id="UP000235786"/>
    </source>
</evidence>
<dbReference type="InterPro" id="IPR051089">
    <property type="entry name" value="prtT"/>
</dbReference>
<keyword evidence="4" id="KW-0238">DNA-binding</keyword>
<dbReference type="PANTHER" id="PTHR31845">
    <property type="entry name" value="FINGER DOMAIN PROTEIN, PUTATIVE-RELATED"/>
    <property type="match status" value="1"/>
</dbReference>
<dbReference type="PANTHER" id="PTHR31845:SF21">
    <property type="entry name" value="REGULATORY PROTEIN LEU3"/>
    <property type="match status" value="1"/>
</dbReference>
<gene>
    <name evidence="9" type="ORF">L207DRAFT_518207</name>
</gene>
<name>A0A2J6R4K1_HYAVF</name>
<feature type="compositionally biased region" description="Low complexity" evidence="7">
    <location>
        <begin position="118"/>
        <end position="136"/>
    </location>
</feature>
<dbReference type="InterPro" id="IPR036864">
    <property type="entry name" value="Zn2-C6_fun-type_DNA-bd_sf"/>
</dbReference>
<dbReference type="OrthoDB" id="3163292at2759"/>
<dbReference type="STRING" id="1149755.A0A2J6R4K1"/>
<feature type="region of interest" description="Disordered" evidence="7">
    <location>
        <begin position="59"/>
        <end position="148"/>
    </location>
</feature>
<feature type="domain" description="Zn(2)-C6 fungal-type" evidence="8">
    <location>
        <begin position="5"/>
        <end position="38"/>
    </location>
</feature>
<dbReference type="GO" id="GO:0008270">
    <property type="term" value="F:zinc ion binding"/>
    <property type="evidence" value="ECO:0007669"/>
    <property type="project" value="InterPro"/>
</dbReference>
<keyword evidence="5" id="KW-0804">Transcription</keyword>
<evidence type="ECO:0000256" key="1">
    <source>
        <dbReference type="ARBA" id="ARBA00004123"/>
    </source>
</evidence>
<proteinExistence type="predicted"/>
<dbReference type="GO" id="GO:0000981">
    <property type="term" value="F:DNA-binding transcription factor activity, RNA polymerase II-specific"/>
    <property type="evidence" value="ECO:0007669"/>
    <property type="project" value="InterPro"/>
</dbReference>
<dbReference type="CDD" id="cd00067">
    <property type="entry name" value="GAL4"/>
    <property type="match status" value="1"/>
</dbReference>
<evidence type="ECO:0000256" key="6">
    <source>
        <dbReference type="ARBA" id="ARBA00023242"/>
    </source>
</evidence>
<dbReference type="GO" id="GO:0005634">
    <property type="term" value="C:nucleus"/>
    <property type="evidence" value="ECO:0007669"/>
    <property type="project" value="UniProtKB-SubCell"/>
</dbReference>
<keyword evidence="6" id="KW-0539">Nucleus</keyword>
<evidence type="ECO:0000256" key="5">
    <source>
        <dbReference type="ARBA" id="ARBA00023163"/>
    </source>
</evidence>
<dbReference type="Proteomes" id="UP000235786">
    <property type="component" value="Unassembled WGS sequence"/>
</dbReference>
<dbReference type="InterPro" id="IPR007219">
    <property type="entry name" value="XnlR_reg_dom"/>
</dbReference>
<dbReference type="Pfam" id="PF04082">
    <property type="entry name" value="Fungal_trans"/>
    <property type="match status" value="1"/>
</dbReference>
<keyword evidence="2" id="KW-0479">Metal-binding</keyword>
<organism evidence="9 10">
    <name type="scientific">Hyaloscypha variabilis (strain UAMH 11265 / GT02V1 / F)</name>
    <name type="common">Meliniomyces variabilis</name>
    <dbReference type="NCBI Taxonomy" id="1149755"/>
    <lineage>
        <taxon>Eukaryota</taxon>
        <taxon>Fungi</taxon>
        <taxon>Dikarya</taxon>
        <taxon>Ascomycota</taxon>
        <taxon>Pezizomycotina</taxon>
        <taxon>Leotiomycetes</taxon>
        <taxon>Helotiales</taxon>
        <taxon>Hyaloscyphaceae</taxon>
        <taxon>Hyaloscypha</taxon>
        <taxon>Hyaloscypha variabilis</taxon>
    </lineage>
</organism>
<evidence type="ECO:0000313" key="9">
    <source>
        <dbReference type="EMBL" id="PMD33448.1"/>
    </source>
</evidence>
<dbReference type="SUPFAM" id="SSF57701">
    <property type="entry name" value="Zn2/Cys6 DNA-binding domain"/>
    <property type="match status" value="1"/>
</dbReference>
<accession>A0A2J6R4K1</accession>
<keyword evidence="3" id="KW-0805">Transcription regulation</keyword>
<dbReference type="PROSITE" id="PS00463">
    <property type="entry name" value="ZN2_CY6_FUNGAL_1"/>
    <property type="match status" value="1"/>
</dbReference>
<evidence type="ECO:0000256" key="2">
    <source>
        <dbReference type="ARBA" id="ARBA00022723"/>
    </source>
</evidence>